<evidence type="ECO:0000256" key="1">
    <source>
        <dbReference type="SAM" id="MobiDB-lite"/>
    </source>
</evidence>
<dbReference type="AlphaFoldDB" id="A0A0D0C376"/>
<feature type="compositionally biased region" description="Polar residues" evidence="1">
    <location>
        <begin position="1"/>
        <end position="10"/>
    </location>
</feature>
<accession>A0A0D0C376</accession>
<protein>
    <submittedName>
        <fullName evidence="2">Uncharacterized protein</fullName>
    </submittedName>
</protein>
<sequence length="276" mass="31679">MEETDLSLSPQGEYAGGNEEYRIESPVERKPLRIMRVVRTCKELFHDAYENPTIVEPSFYSALVSSRDVEAAATRIIMQSSFCSPQSDHADWVNFAEHVEKNDFRCIWGGCKYRAQKPLVRRSQISKSQAAKLTLRLQVKQAKLTAMYLPFTVRPFICRFCDRKFSQVFEHSKIPECWLNIVCRKALEISMLPPSIPEIVHTSVHSMDVQKLSTTLQIDIIIKYDSTIISPNSIPIPLTTLSRLNLHSEPCQENRCNIRWNGFSAFRVQSSEPLHS</sequence>
<evidence type="ECO:0000313" key="2">
    <source>
        <dbReference type="EMBL" id="KIK56804.1"/>
    </source>
</evidence>
<dbReference type="EMBL" id="KN834795">
    <property type="protein sequence ID" value="KIK56804.1"/>
    <property type="molecule type" value="Genomic_DNA"/>
</dbReference>
<keyword evidence="3" id="KW-1185">Reference proteome</keyword>
<organism evidence="2 3">
    <name type="scientific">Collybiopsis luxurians FD-317 M1</name>
    <dbReference type="NCBI Taxonomy" id="944289"/>
    <lineage>
        <taxon>Eukaryota</taxon>
        <taxon>Fungi</taxon>
        <taxon>Dikarya</taxon>
        <taxon>Basidiomycota</taxon>
        <taxon>Agaricomycotina</taxon>
        <taxon>Agaricomycetes</taxon>
        <taxon>Agaricomycetidae</taxon>
        <taxon>Agaricales</taxon>
        <taxon>Marasmiineae</taxon>
        <taxon>Omphalotaceae</taxon>
        <taxon>Collybiopsis</taxon>
        <taxon>Collybiopsis luxurians</taxon>
    </lineage>
</organism>
<name>A0A0D0C376_9AGAR</name>
<evidence type="ECO:0000313" key="3">
    <source>
        <dbReference type="Proteomes" id="UP000053593"/>
    </source>
</evidence>
<dbReference type="HOGENOM" id="CLU_1008501_0_0_1"/>
<dbReference type="OrthoDB" id="654211at2759"/>
<reference evidence="2 3" key="1">
    <citation type="submission" date="2014-04" db="EMBL/GenBank/DDBJ databases">
        <title>Evolutionary Origins and Diversification of the Mycorrhizal Mutualists.</title>
        <authorList>
            <consortium name="DOE Joint Genome Institute"/>
            <consortium name="Mycorrhizal Genomics Consortium"/>
            <person name="Kohler A."/>
            <person name="Kuo A."/>
            <person name="Nagy L.G."/>
            <person name="Floudas D."/>
            <person name="Copeland A."/>
            <person name="Barry K.W."/>
            <person name="Cichocki N."/>
            <person name="Veneault-Fourrey C."/>
            <person name="LaButti K."/>
            <person name="Lindquist E.A."/>
            <person name="Lipzen A."/>
            <person name="Lundell T."/>
            <person name="Morin E."/>
            <person name="Murat C."/>
            <person name="Riley R."/>
            <person name="Ohm R."/>
            <person name="Sun H."/>
            <person name="Tunlid A."/>
            <person name="Henrissat B."/>
            <person name="Grigoriev I.V."/>
            <person name="Hibbett D.S."/>
            <person name="Martin F."/>
        </authorList>
    </citation>
    <scope>NUCLEOTIDE SEQUENCE [LARGE SCALE GENOMIC DNA]</scope>
    <source>
        <strain evidence="2 3">FD-317 M1</strain>
    </source>
</reference>
<gene>
    <name evidence="2" type="ORF">GYMLUDRAFT_61831</name>
</gene>
<feature type="region of interest" description="Disordered" evidence="1">
    <location>
        <begin position="1"/>
        <end position="21"/>
    </location>
</feature>
<proteinExistence type="predicted"/>
<dbReference type="Proteomes" id="UP000053593">
    <property type="component" value="Unassembled WGS sequence"/>
</dbReference>